<feature type="transmembrane region" description="Helical" evidence="1">
    <location>
        <begin position="194"/>
        <end position="215"/>
    </location>
</feature>
<feature type="domain" description="DUF6785" evidence="3">
    <location>
        <begin position="1"/>
        <end position="222"/>
    </location>
</feature>
<evidence type="ECO:0000256" key="1">
    <source>
        <dbReference type="SAM" id="Phobius"/>
    </source>
</evidence>
<protein>
    <submittedName>
        <fullName evidence="4">Uncharacterized protein</fullName>
    </submittedName>
</protein>
<proteinExistence type="predicted"/>
<evidence type="ECO:0000259" key="3">
    <source>
        <dbReference type="Pfam" id="PF20581"/>
    </source>
</evidence>
<keyword evidence="1" id="KW-0472">Membrane</keyword>
<evidence type="ECO:0000313" key="4">
    <source>
        <dbReference type="EMBL" id="SVD34201.1"/>
    </source>
</evidence>
<dbReference type="EMBL" id="UINC01144594">
    <property type="protein sequence ID" value="SVD34201.1"/>
    <property type="molecule type" value="Genomic_DNA"/>
</dbReference>
<keyword evidence="1" id="KW-0812">Transmembrane</keyword>
<gene>
    <name evidence="4" type="ORF">METZ01_LOCUS387055</name>
</gene>
<accession>A0A382UKJ0</accession>
<dbReference type="InterPro" id="IPR046711">
    <property type="entry name" value="DUF6784"/>
</dbReference>
<evidence type="ECO:0000259" key="2">
    <source>
        <dbReference type="Pfam" id="PF20580"/>
    </source>
</evidence>
<feature type="transmembrane region" description="Helical" evidence="1">
    <location>
        <begin position="75"/>
        <end position="94"/>
    </location>
</feature>
<feature type="non-terminal residue" evidence="4">
    <location>
        <position position="292"/>
    </location>
</feature>
<organism evidence="4">
    <name type="scientific">marine metagenome</name>
    <dbReference type="NCBI Taxonomy" id="408172"/>
    <lineage>
        <taxon>unclassified sequences</taxon>
        <taxon>metagenomes</taxon>
        <taxon>ecological metagenomes</taxon>
    </lineage>
</organism>
<sequence length="292" mass="33260">FSTWFFYLFRKGQQILSAVIGLKSMPGFPYLNQQSTGAWIGLFFVSIWLGRSHFKEVSSKILFNNREINDSIEPIKYRLAFCGFLFAFGFIVIFCYQAGMSFWVISPFFLIFFVLSIAITRVRAELGPPTHEIVGMNPSNMLVDVIGTRKIGNNNLSIFPLFWFFAGRGYRGHLMPHQLESFKMAEQAKMNTNFLPLAMMIAMIVGSLSGFWALIHLSFRDGLGVIPIGHDSGVFRLLATRIKHPTEGDFWATFFMGTGFVVTLWFTLLRVKFLWWPLHPAGYALSTNNGID</sequence>
<feature type="non-terminal residue" evidence="4">
    <location>
        <position position="1"/>
    </location>
</feature>
<feature type="transmembrane region" description="Helical" evidence="1">
    <location>
        <begin position="250"/>
        <end position="269"/>
    </location>
</feature>
<name>A0A382UKJ0_9ZZZZ</name>
<feature type="transmembrane region" description="Helical" evidence="1">
    <location>
        <begin position="100"/>
        <end position="119"/>
    </location>
</feature>
<dbReference type="Pfam" id="PF20581">
    <property type="entry name" value="DUF6785"/>
    <property type="match status" value="1"/>
</dbReference>
<dbReference type="AlphaFoldDB" id="A0A382UKJ0"/>
<reference evidence="4" key="1">
    <citation type="submission" date="2018-05" db="EMBL/GenBank/DDBJ databases">
        <authorList>
            <person name="Lanie J.A."/>
            <person name="Ng W.-L."/>
            <person name="Kazmierczak K.M."/>
            <person name="Andrzejewski T.M."/>
            <person name="Davidsen T.M."/>
            <person name="Wayne K.J."/>
            <person name="Tettelin H."/>
            <person name="Glass J.I."/>
            <person name="Rusch D."/>
            <person name="Podicherti R."/>
            <person name="Tsui H.-C.T."/>
            <person name="Winkler M.E."/>
        </authorList>
    </citation>
    <scope>NUCLEOTIDE SEQUENCE</scope>
</reference>
<feature type="transmembrane region" description="Helical" evidence="1">
    <location>
        <begin position="36"/>
        <end position="54"/>
    </location>
</feature>
<keyword evidence="1" id="KW-1133">Transmembrane helix</keyword>
<dbReference type="Pfam" id="PF20580">
    <property type="entry name" value="DUF6784"/>
    <property type="match status" value="1"/>
</dbReference>
<dbReference type="InterPro" id="IPR046712">
    <property type="entry name" value="DUF6785"/>
</dbReference>
<feature type="domain" description="DUF6784" evidence="2">
    <location>
        <begin position="254"/>
        <end position="289"/>
    </location>
</feature>